<keyword evidence="3" id="KW-1003">Cell membrane</keyword>
<feature type="transmembrane region" description="Helical" evidence="7">
    <location>
        <begin position="27"/>
        <end position="53"/>
    </location>
</feature>
<evidence type="ECO:0000313" key="9">
    <source>
        <dbReference type="Proteomes" id="UP000753256"/>
    </source>
</evidence>
<dbReference type="Pfam" id="PF01554">
    <property type="entry name" value="MatE"/>
    <property type="match status" value="2"/>
</dbReference>
<comment type="subcellular location">
    <subcellularLocation>
        <location evidence="1">Cell membrane</location>
        <topology evidence="1">Multi-pass membrane protein</topology>
    </subcellularLocation>
</comment>
<dbReference type="RefSeq" id="WP_273188446.1">
    <property type="nucleotide sequence ID" value="NZ_DYUZ01000004.1"/>
</dbReference>
<evidence type="ECO:0000256" key="7">
    <source>
        <dbReference type="SAM" id="Phobius"/>
    </source>
</evidence>
<gene>
    <name evidence="8" type="ORF">K8V70_00395</name>
</gene>
<feature type="transmembrane region" description="Helical" evidence="7">
    <location>
        <begin position="245"/>
        <end position="265"/>
    </location>
</feature>
<evidence type="ECO:0000256" key="5">
    <source>
        <dbReference type="ARBA" id="ARBA00022989"/>
    </source>
</evidence>
<proteinExistence type="predicted"/>
<accession>A0A921LSM4</accession>
<evidence type="ECO:0000256" key="2">
    <source>
        <dbReference type="ARBA" id="ARBA00022448"/>
    </source>
</evidence>
<reference evidence="8" key="2">
    <citation type="submission" date="2021-09" db="EMBL/GenBank/DDBJ databases">
        <authorList>
            <person name="Gilroy R."/>
        </authorList>
    </citation>
    <scope>NUCLEOTIDE SEQUENCE</scope>
    <source>
        <strain evidence="8">ChiHjej13B12-9602</strain>
    </source>
</reference>
<evidence type="ECO:0000313" key="8">
    <source>
        <dbReference type="EMBL" id="HJG36316.1"/>
    </source>
</evidence>
<dbReference type="InterPro" id="IPR052031">
    <property type="entry name" value="Membrane_Transporter-Flippase"/>
</dbReference>
<feature type="transmembrane region" description="Helical" evidence="7">
    <location>
        <begin position="328"/>
        <end position="349"/>
    </location>
</feature>
<dbReference type="PANTHER" id="PTHR43549">
    <property type="entry name" value="MULTIDRUG RESISTANCE PROTEIN YPNP-RELATED"/>
    <property type="match status" value="1"/>
</dbReference>
<dbReference type="PIRSF" id="PIRSF006603">
    <property type="entry name" value="DinF"/>
    <property type="match status" value="1"/>
</dbReference>
<feature type="transmembrane region" description="Helical" evidence="7">
    <location>
        <begin position="361"/>
        <end position="379"/>
    </location>
</feature>
<comment type="caution">
    <text evidence="8">The sequence shown here is derived from an EMBL/GenBank/DDBJ whole genome shotgun (WGS) entry which is preliminary data.</text>
</comment>
<sequence>MAFGRRLARHAGAASLDVTTGVIWQQLLLLCVPIFFSSFFQQAHALINTFILGQFGGKLALGGVQATASLFELAVGFSVGLGAGCAVISGQFFGSHDDERLSRSIHTAMALALVLGLTVSIAGALFIPQILTIMGTPDDLMPEAVPYSRCYALGMVFSLTLNMGSALLRSVGDTRTPALIIASGCVINAILDIIFVAVLHLEAMGCGIATATTLFINASLIVRRLTRAQGAWRLDVRRLGFDSRICRSMVATGLPLAIQSSVYSISNIILQSTVNTFGSDAVTGWGLSGRLDAIIWMVTEALGVSVTTFAAQNFGARNYDRMRRGYHTSLLITVVLIGSLSAVLVTFVGQLSRLFIDDPAVTAYTTTMIHFIAPFYVFYSIVDNTSGAIRGSGESLRPMLLTILGTVVFRVIWLLVIVPMHHAVETMLMVYPVTWILSAILFVSYHHWGHWLNHAERRAERLETATATQSSRREVEL</sequence>
<keyword evidence="5 7" id="KW-1133">Transmembrane helix</keyword>
<feature type="transmembrane region" description="Helical" evidence="7">
    <location>
        <begin position="207"/>
        <end position="225"/>
    </location>
</feature>
<dbReference type="InterPro" id="IPR048279">
    <property type="entry name" value="MdtK-like"/>
</dbReference>
<feature type="transmembrane region" description="Helical" evidence="7">
    <location>
        <begin position="151"/>
        <end position="171"/>
    </location>
</feature>
<dbReference type="Proteomes" id="UP000753256">
    <property type="component" value="Unassembled WGS sequence"/>
</dbReference>
<evidence type="ECO:0000256" key="1">
    <source>
        <dbReference type="ARBA" id="ARBA00004651"/>
    </source>
</evidence>
<protein>
    <submittedName>
        <fullName evidence="8">MATE family efflux transporter</fullName>
    </submittedName>
</protein>
<feature type="transmembrane region" description="Helical" evidence="7">
    <location>
        <begin position="105"/>
        <end position="131"/>
    </location>
</feature>
<dbReference type="AlphaFoldDB" id="A0A921LSM4"/>
<dbReference type="GO" id="GO:0042910">
    <property type="term" value="F:xenobiotic transmembrane transporter activity"/>
    <property type="evidence" value="ECO:0007669"/>
    <property type="project" value="InterPro"/>
</dbReference>
<keyword evidence="2" id="KW-0813">Transport</keyword>
<keyword evidence="4 7" id="KW-0812">Transmembrane</keyword>
<feature type="transmembrane region" description="Helical" evidence="7">
    <location>
        <begin position="178"/>
        <end position="201"/>
    </location>
</feature>
<feature type="transmembrane region" description="Helical" evidence="7">
    <location>
        <begin position="400"/>
        <end position="422"/>
    </location>
</feature>
<dbReference type="GO" id="GO:0015297">
    <property type="term" value="F:antiporter activity"/>
    <property type="evidence" value="ECO:0007669"/>
    <property type="project" value="InterPro"/>
</dbReference>
<dbReference type="CDD" id="cd13138">
    <property type="entry name" value="MATE_yoeA_like"/>
    <property type="match status" value="1"/>
</dbReference>
<evidence type="ECO:0000256" key="3">
    <source>
        <dbReference type="ARBA" id="ARBA00022475"/>
    </source>
</evidence>
<dbReference type="PANTHER" id="PTHR43549:SF3">
    <property type="entry name" value="MULTIDRUG RESISTANCE PROTEIN YPNP-RELATED"/>
    <property type="match status" value="1"/>
</dbReference>
<dbReference type="InterPro" id="IPR002528">
    <property type="entry name" value="MATE_fam"/>
</dbReference>
<feature type="transmembrane region" description="Helical" evidence="7">
    <location>
        <begin position="428"/>
        <end position="448"/>
    </location>
</feature>
<dbReference type="NCBIfam" id="TIGR00797">
    <property type="entry name" value="matE"/>
    <property type="match status" value="1"/>
</dbReference>
<evidence type="ECO:0000256" key="6">
    <source>
        <dbReference type="ARBA" id="ARBA00023136"/>
    </source>
</evidence>
<dbReference type="GO" id="GO:0005886">
    <property type="term" value="C:plasma membrane"/>
    <property type="evidence" value="ECO:0007669"/>
    <property type="project" value="UniProtKB-SubCell"/>
</dbReference>
<evidence type="ECO:0000256" key="4">
    <source>
        <dbReference type="ARBA" id="ARBA00022692"/>
    </source>
</evidence>
<name>A0A921LSM4_9ACTN</name>
<keyword evidence="6 7" id="KW-0472">Membrane</keyword>
<feature type="transmembrane region" description="Helical" evidence="7">
    <location>
        <begin position="73"/>
        <end position="93"/>
    </location>
</feature>
<feature type="transmembrane region" description="Helical" evidence="7">
    <location>
        <begin position="293"/>
        <end position="316"/>
    </location>
</feature>
<dbReference type="EMBL" id="DYUZ01000004">
    <property type="protein sequence ID" value="HJG36316.1"/>
    <property type="molecule type" value="Genomic_DNA"/>
</dbReference>
<organism evidence="8 9">
    <name type="scientific">Enorma phocaeensis</name>
    <dbReference type="NCBI Taxonomy" id="1871019"/>
    <lineage>
        <taxon>Bacteria</taxon>
        <taxon>Bacillati</taxon>
        <taxon>Actinomycetota</taxon>
        <taxon>Coriobacteriia</taxon>
        <taxon>Coriobacteriales</taxon>
        <taxon>Coriobacteriaceae</taxon>
        <taxon>Enorma</taxon>
    </lineage>
</organism>
<reference evidence="8" key="1">
    <citation type="journal article" date="2021" name="PeerJ">
        <title>Extensive microbial diversity within the chicken gut microbiome revealed by metagenomics and culture.</title>
        <authorList>
            <person name="Gilroy R."/>
            <person name="Ravi A."/>
            <person name="Getino M."/>
            <person name="Pursley I."/>
            <person name="Horton D.L."/>
            <person name="Alikhan N.F."/>
            <person name="Baker D."/>
            <person name="Gharbi K."/>
            <person name="Hall N."/>
            <person name="Watson M."/>
            <person name="Adriaenssens E.M."/>
            <person name="Foster-Nyarko E."/>
            <person name="Jarju S."/>
            <person name="Secka A."/>
            <person name="Antonio M."/>
            <person name="Oren A."/>
            <person name="Chaudhuri R.R."/>
            <person name="La Ragione R."/>
            <person name="Hildebrand F."/>
            <person name="Pallen M.J."/>
        </authorList>
    </citation>
    <scope>NUCLEOTIDE SEQUENCE</scope>
    <source>
        <strain evidence="8">ChiHjej13B12-9602</strain>
    </source>
</reference>